<keyword evidence="6" id="KW-0969">Cilium</keyword>
<evidence type="ECO:0000256" key="7">
    <source>
        <dbReference type="ARBA" id="ARBA00023212"/>
    </source>
</evidence>
<gene>
    <name evidence="12" type="ORF">AAND1436_LOCUS49125</name>
</gene>
<keyword evidence="5 10" id="KW-0175">Coiled coil</keyword>
<dbReference type="InterPro" id="IPR008805">
    <property type="entry name" value="RIB43A"/>
</dbReference>
<evidence type="ECO:0000256" key="4">
    <source>
        <dbReference type="ARBA" id="ARBA00022846"/>
    </source>
</evidence>
<proteinExistence type="inferred from homology"/>
<accession>A0A7S2JCW4</accession>
<feature type="region of interest" description="Disordered" evidence="11">
    <location>
        <begin position="104"/>
        <end position="136"/>
    </location>
</feature>
<evidence type="ECO:0000256" key="2">
    <source>
        <dbReference type="ARBA" id="ARBA00006875"/>
    </source>
</evidence>
<evidence type="ECO:0008006" key="13">
    <source>
        <dbReference type="Google" id="ProtNLM"/>
    </source>
</evidence>
<evidence type="ECO:0000313" key="12">
    <source>
        <dbReference type="EMBL" id="CAD9544316.1"/>
    </source>
</evidence>
<feature type="compositionally biased region" description="Gly residues" evidence="11">
    <location>
        <begin position="106"/>
        <end position="131"/>
    </location>
</feature>
<dbReference type="EMBL" id="HBGQ01102712">
    <property type="protein sequence ID" value="CAD9544316.1"/>
    <property type="molecule type" value="Transcribed_RNA"/>
</dbReference>
<dbReference type="PANTHER" id="PTHR14517:SF6">
    <property type="entry name" value="RE41410P"/>
    <property type="match status" value="1"/>
</dbReference>
<keyword evidence="7" id="KW-0206">Cytoskeleton</keyword>
<evidence type="ECO:0000256" key="6">
    <source>
        <dbReference type="ARBA" id="ARBA00023069"/>
    </source>
</evidence>
<keyword evidence="8" id="KW-0966">Cell projection</keyword>
<name>A0A7S2JCW4_9DINO</name>
<comment type="subcellular location">
    <subcellularLocation>
        <location evidence="1">Cytoplasm</location>
        <location evidence="1">Cytoskeleton</location>
        <location evidence="1">Flagellum axoneme</location>
    </subcellularLocation>
</comment>
<evidence type="ECO:0000256" key="11">
    <source>
        <dbReference type="SAM" id="MobiDB-lite"/>
    </source>
</evidence>
<organism evidence="12">
    <name type="scientific">Alexandrium andersonii</name>
    <dbReference type="NCBI Taxonomy" id="327968"/>
    <lineage>
        <taxon>Eukaryota</taxon>
        <taxon>Sar</taxon>
        <taxon>Alveolata</taxon>
        <taxon>Dinophyceae</taxon>
        <taxon>Gonyaulacales</taxon>
        <taxon>Pyrocystaceae</taxon>
        <taxon>Alexandrium</taxon>
    </lineage>
</organism>
<keyword evidence="3" id="KW-0963">Cytoplasm</keyword>
<evidence type="ECO:0000256" key="5">
    <source>
        <dbReference type="ARBA" id="ARBA00023054"/>
    </source>
</evidence>
<dbReference type="Pfam" id="PF05914">
    <property type="entry name" value="RIB43A"/>
    <property type="match status" value="1"/>
</dbReference>
<protein>
    <recommendedName>
        <fullName evidence="13">RIB43A-like with coiled-coils protein 2</fullName>
    </recommendedName>
</protein>
<reference evidence="12" key="1">
    <citation type="submission" date="2021-01" db="EMBL/GenBank/DDBJ databases">
        <authorList>
            <person name="Corre E."/>
            <person name="Pelletier E."/>
            <person name="Niang G."/>
            <person name="Scheremetjew M."/>
            <person name="Finn R."/>
            <person name="Kale V."/>
            <person name="Holt S."/>
            <person name="Cochrane G."/>
            <person name="Meng A."/>
            <person name="Brown T."/>
            <person name="Cohen L."/>
        </authorList>
    </citation>
    <scope>NUCLEOTIDE SEQUENCE</scope>
    <source>
        <strain evidence="12">CCMP2222</strain>
    </source>
</reference>
<evidence type="ECO:0000256" key="3">
    <source>
        <dbReference type="ARBA" id="ARBA00022490"/>
    </source>
</evidence>
<evidence type="ECO:0000256" key="9">
    <source>
        <dbReference type="ARBA" id="ARBA00046435"/>
    </source>
</evidence>
<evidence type="ECO:0000256" key="10">
    <source>
        <dbReference type="SAM" id="Coils"/>
    </source>
</evidence>
<comment type="subunit">
    <text evidence="9">Microtubule inner protein component of sperm flagellar doublet microtubules.</text>
</comment>
<keyword evidence="4" id="KW-0282">Flagellum</keyword>
<evidence type="ECO:0000256" key="8">
    <source>
        <dbReference type="ARBA" id="ARBA00023273"/>
    </source>
</evidence>
<dbReference type="PANTHER" id="PTHR14517">
    <property type="entry name" value="RIB43A-RELATED"/>
    <property type="match status" value="1"/>
</dbReference>
<comment type="similarity">
    <text evidence="2">Belongs to the RIB43A family.</text>
</comment>
<dbReference type="AlphaFoldDB" id="A0A7S2JCW4"/>
<feature type="coiled-coil region" evidence="10">
    <location>
        <begin position="171"/>
        <end position="198"/>
    </location>
</feature>
<evidence type="ECO:0000256" key="1">
    <source>
        <dbReference type="ARBA" id="ARBA00004611"/>
    </source>
</evidence>
<sequence>MVNFIEQQKFERAMISKGAGEEMKAYAKEVADITALRNGMEENESTLRHELQKGQQDANLELAAEKQRQKKLDVLEDHRRNAAELAFHESDPFLNEIGGLRRGTQSGIGEGAGGQGAGAEGEMGHVRGGNFKGSTRAQRVQVAKEQLVQADLDDAKKDVDKLDDHLFSRQQETTRKQMIALEREKARMKRAMAEQVARDNRALHQDQKTNLKRMDQLYTNEFRPEFFEQFGTSTR</sequence>